<proteinExistence type="inferred from homology"/>
<dbReference type="InterPro" id="IPR046470">
    <property type="entry name" value="SAM_HAT_C"/>
</dbReference>
<dbReference type="InterPro" id="IPR023228">
    <property type="entry name" value="SAM_OH_AdoTrfase_N_sf"/>
</dbReference>
<dbReference type="InterPro" id="IPR046469">
    <property type="entry name" value="SAM_HAT_N"/>
</dbReference>
<dbReference type="InterPro" id="IPR002747">
    <property type="entry name" value="SAM_OH_AdoTrfase"/>
</dbReference>
<dbReference type="OrthoDB" id="9792195at2"/>
<evidence type="ECO:0000259" key="4">
    <source>
        <dbReference type="Pfam" id="PF20257"/>
    </source>
</evidence>
<organism evidence="5 6">
    <name type="scientific">Exiguobacterium indicum</name>
    <dbReference type="NCBI Taxonomy" id="296995"/>
    <lineage>
        <taxon>Bacteria</taxon>
        <taxon>Bacillati</taxon>
        <taxon>Bacillota</taxon>
        <taxon>Bacilli</taxon>
        <taxon>Bacillales</taxon>
        <taxon>Bacillales Family XII. Incertae Sedis</taxon>
        <taxon>Exiguobacterium</taxon>
    </lineage>
</organism>
<name>A0A0V8GEP3_9BACL</name>
<evidence type="ECO:0000313" key="5">
    <source>
        <dbReference type="EMBL" id="KSU48740.1"/>
    </source>
</evidence>
<dbReference type="PANTHER" id="PTHR35092">
    <property type="entry name" value="CHLORINASE MJ1651"/>
    <property type="match status" value="1"/>
</dbReference>
<feature type="domain" description="S-adenosyl-l-methionine hydroxide adenosyltransferase N-terminal" evidence="3">
    <location>
        <begin position="5"/>
        <end position="154"/>
    </location>
</feature>
<dbReference type="Gene3D" id="2.40.30.90">
    <property type="entry name" value="Bacterial fluorinating enzyme like"/>
    <property type="match status" value="1"/>
</dbReference>
<dbReference type="InterPro" id="IPR023227">
    <property type="entry name" value="SAM_OH_AdoTrfase_C_sf"/>
</dbReference>
<evidence type="ECO:0000313" key="6">
    <source>
        <dbReference type="Proteomes" id="UP000053797"/>
    </source>
</evidence>
<dbReference type="SUPFAM" id="SSF101852">
    <property type="entry name" value="Bacterial fluorinating enzyme, C-terminal domain"/>
    <property type="match status" value="1"/>
</dbReference>
<dbReference type="Pfam" id="PF20257">
    <property type="entry name" value="SAM_HAT_C"/>
    <property type="match status" value="1"/>
</dbReference>
<keyword evidence="5" id="KW-0240">DNA-directed RNA polymerase</keyword>
<dbReference type="RefSeq" id="WP_058265469.1">
    <property type="nucleotide sequence ID" value="NZ_FMYN01000003.1"/>
</dbReference>
<dbReference type="AlphaFoldDB" id="A0A0V8GEP3"/>
<keyword evidence="5" id="KW-0804">Transcription</keyword>
<dbReference type="GO" id="GO:0000428">
    <property type="term" value="C:DNA-directed RNA polymerase complex"/>
    <property type="evidence" value="ECO:0007669"/>
    <property type="project" value="UniProtKB-KW"/>
</dbReference>
<dbReference type="EMBL" id="LNQL01000003">
    <property type="protein sequence ID" value="KSU48740.1"/>
    <property type="molecule type" value="Genomic_DNA"/>
</dbReference>
<sequence>MAEALVLQSDFGVSDGAVSAMYGVAHSINPEIRIFDLTHDIPPFHIWEASYRLLQTVPYWTEQTVFVSVVDPGVGSSRKSVVARTHANQYIITPDNGTLTHLWQAGYIAEVRQLDDRRHRLPRMGESYTFHGRDIFAFTGARLSSHVITFEEVGPVLPALDIVLLDRTLASSSDTGVTGIVEILDVRFGNVWTNIPVALVRQAGLDIGSHVKVTISYRERIVYEQTLLFGHSFADVPVGSGVVYINSLDQIALALNQGSFAHAFEVGIGNDWSVNVQHIKGGDRT</sequence>
<reference evidence="5 6" key="1">
    <citation type="journal article" date="2015" name="Int. J. Syst. Evol. Microbiol.">
        <title>Exiguobacterium enclense sp. nov., isolated from sediment.</title>
        <authorList>
            <person name="Dastager S.G."/>
            <person name="Mawlankar R."/>
            <person name="Sonalkar V.V."/>
            <person name="Thorat M.N."/>
            <person name="Mual P."/>
            <person name="Verma A."/>
            <person name="Krishnamurthi S."/>
            <person name="Tang S.K."/>
            <person name="Li W.J."/>
        </authorList>
    </citation>
    <scope>NUCLEOTIDE SEQUENCE [LARGE SCALE GENOMIC DNA]</scope>
    <source>
        <strain evidence="5 6">NIO-1109</strain>
    </source>
</reference>
<dbReference type="PANTHER" id="PTHR35092:SF1">
    <property type="entry name" value="CHLORINASE MJ1651"/>
    <property type="match status" value="1"/>
</dbReference>
<dbReference type="Gene3D" id="3.40.50.10790">
    <property type="entry name" value="S-adenosyl-l-methionine hydroxide adenosyltransferase, N-terminal"/>
    <property type="match status" value="1"/>
</dbReference>
<dbReference type="SUPFAM" id="SSF102522">
    <property type="entry name" value="Bacterial fluorinating enzyme, N-terminal domain"/>
    <property type="match status" value="1"/>
</dbReference>
<comment type="similarity">
    <text evidence="2">Belongs to the SAM hydrolase / SAM-dependent halogenase family.</text>
</comment>
<dbReference type="PIRSF" id="PIRSF006779">
    <property type="entry name" value="UCP006779"/>
    <property type="match status" value="1"/>
</dbReference>
<protein>
    <submittedName>
        <fullName evidence="5">DNA-directed RNA polymerase subunit delta</fullName>
    </submittedName>
</protein>
<gene>
    <name evidence="5" type="ORF">AS033_10440</name>
</gene>
<comment type="caution">
    <text evidence="5">The sequence shown here is derived from an EMBL/GenBank/DDBJ whole genome shotgun (WGS) entry which is preliminary data.</text>
</comment>
<evidence type="ECO:0000256" key="2">
    <source>
        <dbReference type="ARBA" id="ARBA00024035"/>
    </source>
</evidence>
<evidence type="ECO:0000259" key="3">
    <source>
        <dbReference type="Pfam" id="PF01887"/>
    </source>
</evidence>
<keyword evidence="1" id="KW-0949">S-adenosyl-L-methionine</keyword>
<accession>A0A0V8GEP3</accession>
<dbReference type="Pfam" id="PF01887">
    <property type="entry name" value="SAM_HAT_N"/>
    <property type="match status" value="1"/>
</dbReference>
<feature type="domain" description="S-adenosyl-l-methionine hydroxide adenosyltransferase C-terminal" evidence="4">
    <location>
        <begin position="180"/>
        <end position="272"/>
    </location>
</feature>
<dbReference type="Proteomes" id="UP000053797">
    <property type="component" value="Unassembled WGS sequence"/>
</dbReference>
<evidence type="ECO:0000256" key="1">
    <source>
        <dbReference type="ARBA" id="ARBA00022691"/>
    </source>
</evidence>